<keyword evidence="1" id="KW-0175">Coiled coil</keyword>
<evidence type="ECO:0000313" key="2">
    <source>
        <dbReference type="EMBL" id="GJT59092.1"/>
    </source>
</evidence>
<accession>A0ABQ5F936</accession>
<feature type="coiled-coil region" evidence="1">
    <location>
        <begin position="24"/>
        <end position="78"/>
    </location>
</feature>
<organism evidence="2 3">
    <name type="scientific">Tanacetum coccineum</name>
    <dbReference type="NCBI Taxonomy" id="301880"/>
    <lineage>
        <taxon>Eukaryota</taxon>
        <taxon>Viridiplantae</taxon>
        <taxon>Streptophyta</taxon>
        <taxon>Embryophyta</taxon>
        <taxon>Tracheophyta</taxon>
        <taxon>Spermatophyta</taxon>
        <taxon>Magnoliopsida</taxon>
        <taxon>eudicotyledons</taxon>
        <taxon>Gunneridae</taxon>
        <taxon>Pentapetalae</taxon>
        <taxon>asterids</taxon>
        <taxon>campanulids</taxon>
        <taxon>Asterales</taxon>
        <taxon>Asteraceae</taxon>
        <taxon>Asteroideae</taxon>
        <taxon>Anthemideae</taxon>
        <taxon>Anthemidinae</taxon>
        <taxon>Tanacetum</taxon>
    </lineage>
</organism>
<dbReference type="EMBL" id="BQNB010017078">
    <property type="protein sequence ID" value="GJT59092.1"/>
    <property type="molecule type" value="Genomic_DNA"/>
</dbReference>
<proteinExistence type="predicted"/>
<keyword evidence="3" id="KW-1185">Reference proteome</keyword>
<sequence length="343" mass="39647">MLKLQLSAIVESHKTLSTTVDVLKKESKAKEDKYLEEIIDLEKKQKASDNIHDALSMIDTEETLILAEESRIKMLEKQNDLIMKEKKVDITPIDCVALNKPSEHFVKHFAPQKQLSAEQASWLPISKIVFEKPPVQLKQVPKEIPRELPSISLVKDSFNKMRSHLNNFDKVITVKTKVTGQNEGTWGFEHIRGAFNKDLILFVKTLKEYFQMFDQCLAQEITDVKEVFNQMETEVEQYVMCTAMHADFEHNCVLPANDTNLAYAELEKSYIAEYSKVLELKAELVKKKDMIEQDVFIELSKSYSKLEKHCISLEIAVQQSQESFQNDKPCENQDAPEFHEFLK</sequence>
<reference evidence="2" key="2">
    <citation type="submission" date="2022-01" db="EMBL/GenBank/DDBJ databases">
        <authorList>
            <person name="Yamashiro T."/>
            <person name="Shiraishi A."/>
            <person name="Satake H."/>
            <person name="Nakayama K."/>
        </authorList>
    </citation>
    <scope>NUCLEOTIDE SEQUENCE</scope>
</reference>
<name>A0ABQ5F936_9ASTR</name>
<protein>
    <submittedName>
        <fullName evidence="2">Uncharacterized protein</fullName>
    </submittedName>
</protein>
<evidence type="ECO:0000313" key="3">
    <source>
        <dbReference type="Proteomes" id="UP001151760"/>
    </source>
</evidence>
<comment type="caution">
    <text evidence="2">The sequence shown here is derived from an EMBL/GenBank/DDBJ whole genome shotgun (WGS) entry which is preliminary data.</text>
</comment>
<dbReference type="Proteomes" id="UP001151760">
    <property type="component" value="Unassembled WGS sequence"/>
</dbReference>
<gene>
    <name evidence="2" type="ORF">Tco_1002625</name>
</gene>
<reference evidence="2" key="1">
    <citation type="journal article" date="2022" name="Int. J. Mol. Sci.">
        <title>Draft Genome of Tanacetum Coccineum: Genomic Comparison of Closely Related Tanacetum-Family Plants.</title>
        <authorList>
            <person name="Yamashiro T."/>
            <person name="Shiraishi A."/>
            <person name="Nakayama K."/>
            <person name="Satake H."/>
        </authorList>
    </citation>
    <scope>NUCLEOTIDE SEQUENCE</scope>
</reference>
<evidence type="ECO:0000256" key="1">
    <source>
        <dbReference type="SAM" id="Coils"/>
    </source>
</evidence>